<dbReference type="PROSITE" id="PS00061">
    <property type="entry name" value="ADH_SHORT"/>
    <property type="match status" value="1"/>
</dbReference>
<dbReference type="GO" id="GO:0016491">
    <property type="term" value="F:oxidoreductase activity"/>
    <property type="evidence" value="ECO:0007669"/>
    <property type="project" value="UniProtKB-KW"/>
</dbReference>
<dbReference type="NCBIfam" id="TIGR03971">
    <property type="entry name" value="SDR_subfam_1"/>
    <property type="match status" value="1"/>
</dbReference>
<keyword evidence="5" id="KW-1185">Reference proteome</keyword>
<comment type="similarity">
    <text evidence="1">Belongs to the short-chain dehydrogenases/reductases (SDR) family.</text>
</comment>
<dbReference type="InterPro" id="IPR036291">
    <property type="entry name" value="NAD(P)-bd_dom_sf"/>
</dbReference>
<dbReference type="PRINTS" id="PR00081">
    <property type="entry name" value="GDHRDH"/>
</dbReference>
<dbReference type="OrthoDB" id="3206777at2"/>
<evidence type="ECO:0000313" key="4">
    <source>
        <dbReference type="EMBL" id="KAA5838016.1"/>
    </source>
</evidence>
<organism evidence="4 5">
    <name type="scientific">Saccharopolyspora hirsuta</name>
    <dbReference type="NCBI Taxonomy" id="1837"/>
    <lineage>
        <taxon>Bacteria</taxon>
        <taxon>Bacillati</taxon>
        <taxon>Actinomycetota</taxon>
        <taxon>Actinomycetes</taxon>
        <taxon>Pseudonocardiales</taxon>
        <taxon>Pseudonocardiaceae</taxon>
        <taxon>Saccharopolyspora</taxon>
    </lineage>
</organism>
<dbReference type="InterPro" id="IPR023985">
    <property type="entry name" value="SDR_subfam_1"/>
</dbReference>
<dbReference type="EMBL" id="VWPH01000001">
    <property type="protein sequence ID" value="KAA5838016.1"/>
    <property type="molecule type" value="Genomic_DNA"/>
</dbReference>
<dbReference type="AlphaFoldDB" id="A0A5M7C6U1"/>
<dbReference type="PRINTS" id="PR00080">
    <property type="entry name" value="SDRFAMILY"/>
</dbReference>
<dbReference type="PANTHER" id="PTHR24321">
    <property type="entry name" value="DEHYDROGENASES, SHORT CHAIN"/>
    <property type="match status" value="1"/>
</dbReference>
<dbReference type="InterPro" id="IPR002347">
    <property type="entry name" value="SDR_fam"/>
</dbReference>
<evidence type="ECO:0000313" key="5">
    <source>
        <dbReference type="Proteomes" id="UP000323946"/>
    </source>
</evidence>
<dbReference type="PANTHER" id="PTHR24321:SF8">
    <property type="entry name" value="ESTRADIOL 17-BETA-DEHYDROGENASE 8-RELATED"/>
    <property type="match status" value="1"/>
</dbReference>
<dbReference type="InterPro" id="IPR020904">
    <property type="entry name" value="Sc_DH/Rdtase_CS"/>
</dbReference>
<dbReference type="SUPFAM" id="SSF51735">
    <property type="entry name" value="NAD(P)-binding Rossmann-fold domains"/>
    <property type="match status" value="1"/>
</dbReference>
<keyword evidence="2" id="KW-0560">Oxidoreductase</keyword>
<comment type="caution">
    <text evidence="4">The sequence shown here is derived from an EMBL/GenBank/DDBJ whole genome shotgun (WGS) entry which is preliminary data.</text>
</comment>
<dbReference type="CDD" id="cd05233">
    <property type="entry name" value="SDR_c"/>
    <property type="match status" value="1"/>
</dbReference>
<evidence type="ECO:0000256" key="1">
    <source>
        <dbReference type="ARBA" id="ARBA00006484"/>
    </source>
</evidence>
<dbReference type="NCBIfam" id="NF009467">
    <property type="entry name" value="PRK12826.1-3"/>
    <property type="match status" value="1"/>
</dbReference>
<proteinExistence type="inferred from homology"/>
<dbReference type="Pfam" id="PF13561">
    <property type="entry name" value="adh_short_C2"/>
    <property type="match status" value="1"/>
</dbReference>
<reference evidence="4 5" key="1">
    <citation type="submission" date="2019-09" db="EMBL/GenBank/DDBJ databases">
        <title>Draft genome sequence of the thermophilic Saccharopolyspora hirsuta VKM Ac-666T.</title>
        <authorList>
            <person name="Lobastova T.G."/>
            <person name="Fokina V."/>
            <person name="Bragin E.Y."/>
            <person name="Shtratnikova V.Y."/>
            <person name="Starodumova I.P."/>
            <person name="Tarlachkov S.V."/>
            <person name="Donova M.V."/>
        </authorList>
    </citation>
    <scope>NUCLEOTIDE SEQUENCE [LARGE SCALE GENOMIC DNA]</scope>
    <source>
        <strain evidence="4 5">VKM Ac-666</strain>
    </source>
</reference>
<dbReference type="RefSeq" id="WP_150064522.1">
    <property type="nucleotide sequence ID" value="NZ_VWPH01000001.1"/>
</dbReference>
<evidence type="ECO:0000256" key="2">
    <source>
        <dbReference type="ARBA" id="ARBA00023002"/>
    </source>
</evidence>
<accession>A0A5M7C6U1</accession>
<sequence length="268" mass="28161">MTVKLAGKVVFITGAAQGQGRSHAVRLAAEGADIIALDICEQLDCVAYEMGDEAGLEETVRQVEAQGRRIHAAKADVRDRQAVEAVIAEGVRKFGRLDVVAANASICTVQPHEEVTGEVWQTTLDVNLTGVWHTCAAAVPHLVAAGGGSIVITGSTGSVVGLPFYLPYVATKHALIGVCRSLALELADRNIRVNVVLPTGVDTAQGHSKVLPELLAGRPDLGPVFMNSLPVTRIEPVDVSNVLAFLASDEARYITGIAMPVDAGSTIR</sequence>
<dbReference type="SMR" id="A0A5M7C6U1"/>
<evidence type="ECO:0000256" key="3">
    <source>
        <dbReference type="ARBA" id="ARBA00023027"/>
    </source>
</evidence>
<protein>
    <submittedName>
        <fullName evidence="4">Mycofactocin-coupled SDR family oxidoreductase</fullName>
    </submittedName>
</protein>
<name>A0A5M7C6U1_SACHI</name>
<dbReference type="Proteomes" id="UP000323946">
    <property type="component" value="Unassembled WGS sequence"/>
</dbReference>
<keyword evidence="3" id="KW-0520">NAD</keyword>
<dbReference type="Gene3D" id="3.40.50.720">
    <property type="entry name" value="NAD(P)-binding Rossmann-like Domain"/>
    <property type="match status" value="1"/>
</dbReference>
<gene>
    <name evidence="4" type="ORF">F1721_00650</name>
</gene>
<dbReference type="FunFam" id="3.40.50.720:FF:000084">
    <property type="entry name" value="Short-chain dehydrogenase reductase"/>
    <property type="match status" value="1"/>
</dbReference>